<organism evidence="5 6">
    <name type="scientific">Adhaeribacter aerolatus</name>
    <dbReference type="NCBI Taxonomy" id="670289"/>
    <lineage>
        <taxon>Bacteria</taxon>
        <taxon>Pseudomonadati</taxon>
        <taxon>Bacteroidota</taxon>
        <taxon>Cytophagia</taxon>
        <taxon>Cytophagales</taxon>
        <taxon>Hymenobacteraceae</taxon>
        <taxon>Adhaeribacter</taxon>
    </lineage>
</organism>
<accession>A0A512ATB1</accession>
<evidence type="ECO:0000256" key="1">
    <source>
        <dbReference type="ARBA" id="ARBA00023015"/>
    </source>
</evidence>
<name>A0A512ATB1_9BACT</name>
<dbReference type="InterPro" id="IPR001761">
    <property type="entry name" value="Peripla_BP/Lac1_sug-bd_dom"/>
</dbReference>
<evidence type="ECO:0000256" key="2">
    <source>
        <dbReference type="ARBA" id="ARBA00023125"/>
    </source>
</evidence>
<dbReference type="SUPFAM" id="SSF47413">
    <property type="entry name" value="lambda repressor-like DNA-binding domains"/>
    <property type="match status" value="1"/>
</dbReference>
<dbReference type="GO" id="GO:0001216">
    <property type="term" value="F:DNA-binding transcription activator activity"/>
    <property type="evidence" value="ECO:0007669"/>
    <property type="project" value="InterPro"/>
</dbReference>
<sequence>MKNRPVTIKDIARKLNISVSTVSRALRGSSDINPETKKVVLDLAAELDYQPNTIALSLVKSKTNIVGVMIPDITIPFFASAIKGIQEVASAAGYNVMICQSGESEEIEKNNTQALLSSRVAGLIVSVSGQTKNFDHFRNVQRRGVPLVFFDRVPEEIEAAKVLADDYNGAFKAVEHLIQMGNKRIAHLAGPELLKLTQNRKRGYLDALQKHNVPVDPTLIIHSEFNRKKAYEATNQLLDLPNPPDAIFAISDRVAIGAIMALKDRNKRIPEDVAVVGFGNEATSSILDPALTTVMQHPSEMGRIAAQLFLEQVNTDPEKYVPKTEVLNTELILNKSSKRL</sequence>
<dbReference type="Proteomes" id="UP000321532">
    <property type="component" value="Unassembled WGS sequence"/>
</dbReference>
<dbReference type="PROSITE" id="PS50932">
    <property type="entry name" value="HTH_LACI_2"/>
    <property type="match status" value="1"/>
</dbReference>
<protein>
    <submittedName>
        <fullName evidence="5">LacI family transcriptional regulator</fullName>
    </submittedName>
</protein>
<keyword evidence="1" id="KW-0805">Transcription regulation</keyword>
<dbReference type="PANTHER" id="PTHR30146">
    <property type="entry name" value="LACI-RELATED TRANSCRIPTIONAL REPRESSOR"/>
    <property type="match status" value="1"/>
</dbReference>
<dbReference type="RefSeq" id="WP_246150755.1">
    <property type="nucleotide sequence ID" value="NZ_BJYS01000003.1"/>
</dbReference>
<evidence type="ECO:0000256" key="3">
    <source>
        <dbReference type="ARBA" id="ARBA00023163"/>
    </source>
</evidence>
<dbReference type="InterPro" id="IPR000394">
    <property type="entry name" value="RNA_pol_sigma_54"/>
</dbReference>
<reference evidence="5 6" key="1">
    <citation type="submission" date="2019-07" db="EMBL/GenBank/DDBJ databases">
        <title>Whole genome shotgun sequence of Adhaeribacter aerolatus NBRC 106133.</title>
        <authorList>
            <person name="Hosoyama A."/>
            <person name="Uohara A."/>
            <person name="Ohji S."/>
            <person name="Ichikawa N."/>
        </authorList>
    </citation>
    <scope>NUCLEOTIDE SEQUENCE [LARGE SCALE GENOMIC DNA]</scope>
    <source>
        <strain evidence="5 6">NBRC 106133</strain>
    </source>
</reference>
<dbReference type="InterPro" id="IPR000843">
    <property type="entry name" value="HTH_LacI"/>
</dbReference>
<dbReference type="GO" id="GO:0000976">
    <property type="term" value="F:transcription cis-regulatory region binding"/>
    <property type="evidence" value="ECO:0007669"/>
    <property type="project" value="TreeGrafter"/>
</dbReference>
<dbReference type="EMBL" id="BJYS01000003">
    <property type="protein sequence ID" value="GEO02952.1"/>
    <property type="molecule type" value="Genomic_DNA"/>
</dbReference>
<dbReference type="InterPro" id="IPR010982">
    <property type="entry name" value="Lambda_DNA-bd_dom_sf"/>
</dbReference>
<evidence type="ECO:0000313" key="6">
    <source>
        <dbReference type="Proteomes" id="UP000321532"/>
    </source>
</evidence>
<dbReference type="SUPFAM" id="SSF53822">
    <property type="entry name" value="Periplasmic binding protein-like I"/>
    <property type="match status" value="1"/>
</dbReference>
<dbReference type="Gene3D" id="3.40.50.2300">
    <property type="match status" value="2"/>
</dbReference>
<dbReference type="PANTHER" id="PTHR30146:SF109">
    <property type="entry name" value="HTH-TYPE TRANSCRIPTIONAL REGULATOR GALS"/>
    <property type="match status" value="1"/>
</dbReference>
<keyword evidence="2" id="KW-0238">DNA-binding</keyword>
<keyword evidence="6" id="KW-1185">Reference proteome</keyword>
<dbReference type="CDD" id="cd06267">
    <property type="entry name" value="PBP1_LacI_sugar_binding-like"/>
    <property type="match status" value="1"/>
</dbReference>
<proteinExistence type="predicted"/>
<feature type="domain" description="HTH lacI-type" evidence="4">
    <location>
        <begin position="6"/>
        <end position="60"/>
    </location>
</feature>
<dbReference type="Pfam" id="PF00356">
    <property type="entry name" value="LacI"/>
    <property type="match status" value="1"/>
</dbReference>
<keyword evidence="3" id="KW-0804">Transcription</keyword>
<comment type="caution">
    <text evidence="5">The sequence shown here is derived from an EMBL/GenBank/DDBJ whole genome shotgun (WGS) entry which is preliminary data.</text>
</comment>
<dbReference type="AlphaFoldDB" id="A0A512ATB1"/>
<dbReference type="SMART" id="SM00354">
    <property type="entry name" value="HTH_LACI"/>
    <property type="match status" value="1"/>
</dbReference>
<dbReference type="GO" id="GO:0016987">
    <property type="term" value="F:sigma factor activity"/>
    <property type="evidence" value="ECO:0007669"/>
    <property type="project" value="InterPro"/>
</dbReference>
<evidence type="ECO:0000259" key="4">
    <source>
        <dbReference type="PROSITE" id="PS50932"/>
    </source>
</evidence>
<dbReference type="PROSITE" id="PS00717">
    <property type="entry name" value="SIGMA54_1"/>
    <property type="match status" value="1"/>
</dbReference>
<dbReference type="Pfam" id="PF00532">
    <property type="entry name" value="Peripla_BP_1"/>
    <property type="match status" value="1"/>
</dbReference>
<dbReference type="InterPro" id="IPR028082">
    <property type="entry name" value="Peripla_BP_I"/>
</dbReference>
<gene>
    <name evidence="5" type="ORF">AAE02nite_06160</name>
</gene>
<evidence type="ECO:0000313" key="5">
    <source>
        <dbReference type="EMBL" id="GEO02952.1"/>
    </source>
</evidence>
<dbReference type="CDD" id="cd01392">
    <property type="entry name" value="HTH_LacI"/>
    <property type="match status" value="1"/>
</dbReference>
<dbReference type="Gene3D" id="1.10.260.40">
    <property type="entry name" value="lambda repressor-like DNA-binding domains"/>
    <property type="match status" value="1"/>
</dbReference>